<gene>
    <name evidence="8" type="ORF">H8K36_18285</name>
</gene>
<accession>A0A923HZW7</accession>
<keyword evidence="3" id="KW-1003">Cell membrane</keyword>
<feature type="transmembrane region" description="Helical" evidence="7">
    <location>
        <begin position="72"/>
        <end position="92"/>
    </location>
</feature>
<protein>
    <submittedName>
        <fullName evidence="8">DoxX family protein</fullName>
    </submittedName>
</protein>
<dbReference type="Pfam" id="PF07681">
    <property type="entry name" value="DoxX"/>
    <property type="match status" value="1"/>
</dbReference>
<evidence type="ECO:0000256" key="5">
    <source>
        <dbReference type="ARBA" id="ARBA00022989"/>
    </source>
</evidence>
<feature type="transmembrane region" description="Helical" evidence="7">
    <location>
        <begin position="43"/>
        <end position="65"/>
    </location>
</feature>
<dbReference type="PANTHER" id="PTHR33452">
    <property type="entry name" value="OXIDOREDUCTASE CATD-RELATED"/>
    <property type="match status" value="1"/>
</dbReference>
<evidence type="ECO:0000256" key="6">
    <source>
        <dbReference type="ARBA" id="ARBA00023136"/>
    </source>
</evidence>
<evidence type="ECO:0000313" key="9">
    <source>
        <dbReference type="Proteomes" id="UP000627446"/>
    </source>
</evidence>
<dbReference type="PANTHER" id="PTHR33452:SF1">
    <property type="entry name" value="INNER MEMBRANE PROTEIN YPHA-RELATED"/>
    <property type="match status" value="1"/>
</dbReference>
<dbReference type="AlphaFoldDB" id="A0A923HZW7"/>
<dbReference type="Proteomes" id="UP000627446">
    <property type="component" value="Unassembled WGS sequence"/>
</dbReference>
<dbReference type="RefSeq" id="WP_186917966.1">
    <property type="nucleotide sequence ID" value="NZ_JACOFZ010000013.1"/>
</dbReference>
<dbReference type="InterPro" id="IPR032808">
    <property type="entry name" value="DoxX"/>
</dbReference>
<keyword evidence="9" id="KW-1185">Reference proteome</keyword>
<evidence type="ECO:0000256" key="4">
    <source>
        <dbReference type="ARBA" id="ARBA00022692"/>
    </source>
</evidence>
<comment type="similarity">
    <text evidence="2">Belongs to the DoxX family.</text>
</comment>
<dbReference type="GO" id="GO:0005886">
    <property type="term" value="C:plasma membrane"/>
    <property type="evidence" value="ECO:0007669"/>
    <property type="project" value="UniProtKB-SubCell"/>
</dbReference>
<evidence type="ECO:0000256" key="3">
    <source>
        <dbReference type="ARBA" id="ARBA00022475"/>
    </source>
</evidence>
<keyword evidence="4 7" id="KW-0812">Transmembrane</keyword>
<evidence type="ECO:0000256" key="7">
    <source>
        <dbReference type="SAM" id="Phobius"/>
    </source>
</evidence>
<feature type="transmembrane region" description="Helical" evidence="7">
    <location>
        <begin position="104"/>
        <end position="124"/>
    </location>
</feature>
<name>A0A923HZW7_9BURK</name>
<feature type="transmembrane region" description="Helical" evidence="7">
    <location>
        <begin position="12"/>
        <end position="31"/>
    </location>
</feature>
<dbReference type="InterPro" id="IPR051907">
    <property type="entry name" value="DoxX-like_oxidoreductase"/>
</dbReference>
<comment type="subcellular location">
    <subcellularLocation>
        <location evidence="1">Cell membrane</location>
        <topology evidence="1">Multi-pass membrane protein</topology>
    </subcellularLocation>
</comment>
<reference evidence="8" key="1">
    <citation type="submission" date="2020-08" db="EMBL/GenBank/DDBJ databases">
        <title>Novel species isolated from subtropical streams in China.</title>
        <authorList>
            <person name="Lu H."/>
        </authorList>
    </citation>
    <scope>NUCLEOTIDE SEQUENCE</scope>
    <source>
        <strain evidence="8">LX22W</strain>
    </source>
</reference>
<keyword evidence="5 7" id="KW-1133">Transmembrane helix</keyword>
<proteinExistence type="inferred from homology"/>
<sequence length="129" mass="13653">MKTIEKTLPILARILIALIFVLSGASKIASFDGTVGYIASKGLPLASIAAVMAIIVELGGGLMLVFAYRARLAAFLLAGFTVVAAFIFHNFWAMPADEMQNQMIHFMKNLALAGGLLMVVVHGASAKAE</sequence>
<evidence type="ECO:0000256" key="1">
    <source>
        <dbReference type="ARBA" id="ARBA00004651"/>
    </source>
</evidence>
<dbReference type="EMBL" id="JACOFZ010000013">
    <property type="protein sequence ID" value="MBC3883346.1"/>
    <property type="molecule type" value="Genomic_DNA"/>
</dbReference>
<evidence type="ECO:0000256" key="2">
    <source>
        <dbReference type="ARBA" id="ARBA00006679"/>
    </source>
</evidence>
<evidence type="ECO:0000313" key="8">
    <source>
        <dbReference type="EMBL" id="MBC3883346.1"/>
    </source>
</evidence>
<keyword evidence="6 7" id="KW-0472">Membrane</keyword>
<organism evidence="8 9">
    <name type="scientific">Undibacterium nitidum</name>
    <dbReference type="NCBI Taxonomy" id="2762298"/>
    <lineage>
        <taxon>Bacteria</taxon>
        <taxon>Pseudomonadati</taxon>
        <taxon>Pseudomonadota</taxon>
        <taxon>Betaproteobacteria</taxon>
        <taxon>Burkholderiales</taxon>
        <taxon>Oxalobacteraceae</taxon>
        <taxon>Undibacterium</taxon>
    </lineage>
</organism>
<comment type="caution">
    <text evidence="8">The sequence shown here is derived from an EMBL/GenBank/DDBJ whole genome shotgun (WGS) entry which is preliminary data.</text>
</comment>